<evidence type="ECO:0000259" key="8">
    <source>
        <dbReference type="PROSITE" id="PS51695"/>
    </source>
</evidence>
<keyword evidence="4" id="KW-0378">Hydrolase</keyword>
<dbReference type="Pfam" id="PF00082">
    <property type="entry name" value="Peptidase_S8"/>
    <property type="match status" value="1"/>
</dbReference>
<dbReference type="InterPro" id="IPR000209">
    <property type="entry name" value="Peptidase_S8/S53_dom"/>
</dbReference>
<dbReference type="Gene3D" id="3.40.50.200">
    <property type="entry name" value="Peptidase S8/S53 domain"/>
    <property type="match status" value="1"/>
</dbReference>
<dbReference type="SUPFAM" id="SSF52743">
    <property type="entry name" value="Subtilisin-like"/>
    <property type="match status" value="1"/>
</dbReference>
<keyword evidence="7" id="KW-0865">Zymogen</keyword>
<dbReference type="InterPro" id="IPR036852">
    <property type="entry name" value="Peptidase_S8/S53_dom_sf"/>
</dbReference>
<dbReference type="CDD" id="cd11377">
    <property type="entry name" value="Pro-peptidase_S53"/>
    <property type="match status" value="1"/>
</dbReference>
<dbReference type="SMART" id="SM00944">
    <property type="entry name" value="Pro-kuma_activ"/>
    <property type="match status" value="1"/>
</dbReference>
<evidence type="ECO:0000256" key="7">
    <source>
        <dbReference type="ARBA" id="ARBA00023145"/>
    </source>
</evidence>
<dbReference type="InterPro" id="IPR050819">
    <property type="entry name" value="Tripeptidyl-peptidase_I"/>
</dbReference>
<dbReference type="GO" id="GO:0006508">
    <property type="term" value="P:proteolysis"/>
    <property type="evidence" value="ECO:0007669"/>
    <property type="project" value="UniProtKB-KW"/>
</dbReference>
<dbReference type="PANTHER" id="PTHR14218:SF15">
    <property type="entry name" value="TRIPEPTIDYL-PEPTIDASE 1"/>
    <property type="match status" value="1"/>
</dbReference>
<keyword evidence="2" id="KW-0645">Protease</keyword>
<dbReference type="InterPro" id="IPR023828">
    <property type="entry name" value="Peptidase_S8_Ser-AS"/>
</dbReference>
<comment type="caution">
    <text evidence="9">The sequence shown here is derived from an EMBL/GenBank/DDBJ whole genome shotgun (WGS) entry which is preliminary data.</text>
</comment>
<evidence type="ECO:0000256" key="2">
    <source>
        <dbReference type="ARBA" id="ARBA00022670"/>
    </source>
</evidence>
<evidence type="ECO:0000256" key="3">
    <source>
        <dbReference type="ARBA" id="ARBA00022723"/>
    </source>
</evidence>
<dbReference type="GO" id="GO:0004252">
    <property type="term" value="F:serine-type endopeptidase activity"/>
    <property type="evidence" value="ECO:0007669"/>
    <property type="project" value="InterPro"/>
</dbReference>
<evidence type="ECO:0000256" key="6">
    <source>
        <dbReference type="ARBA" id="ARBA00022837"/>
    </source>
</evidence>
<dbReference type="PANTHER" id="PTHR14218">
    <property type="entry name" value="PROTEASE S8 TRIPEPTIDYL PEPTIDASE I CLN2"/>
    <property type="match status" value="1"/>
</dbReference>
<dbReference type="SUPFAM" id="SSF54897">
    <property type="entry name" value="Protease propeptides/inhibitors"/>
    <property type="match status" value="1"/>
</dbReference>
<keyword evidence="10" id="KW-1185">Reference proteome</keyword>
<name>D6TGE1_KTERA</name>
<keyword evidence="6" id="KW-0106">Calcium</keyword>
<organism evidence="9 10">
    <name type="scientific">Ktedonobacter racemifer DSM 44963</name>
    <dbReference type="NCBI Taxonomy" id="485913"/>
    <lineage>
        <taxon>Bacteria</taxon>
        <taxon>Bacillati</taxon>
        <taxon>Chloroflexota</taxon>
        <taxon>Ktedonobacteria</taxon>
        <taxon>Ktedonobacterales</taxon>
        <taxon>Ktedonobacteraceae</taxon>
        <taxon>Ktedonobacter</taxon>
    </lineage>
</organism>
<protein>
    <submittedName>
        <fullName evidence="9">Peptidase S53 propeptide</fullName>
    </submittedName>
</protein>
<dbReference type="GO" id="GO:0008240">
    <property type="term" value="F:tripeptidyl-peptidase activity"/>
    <property type="evidence" value="ECO:0007669"/>
    <property type="project" value="TreeGrafter"/>
</dbReference>
<dbReference type="PROSITE" id="PS51695">
    <property type="entry name" value="SEDOLISIN"/>
    <property type="match status" value="1"/>
</dbReference>
<comment type="cofactor">
    <cofactor evidence="1">
        <name>Ca(2+)</name>
        <dbReference type="ChEBI" id="CHEBI:29108"/>
    </cofactor>
</comment>
<evidence type="ECO:0000256" key="4">
    <source>
        <dbReference type="ARBA" id="ARBA00022801"/>
    </source>
</evidence>
<dbReference type="CDD" id="cd04056">
    <property type="entry name" value="Peptidases_S53"/>
    <property type="match status" value="1"/>
</dbReference>
<dbReference type="PROSITE" id="PS00138">
    <property type="entry name" value="SUBTILASE_SER"/>
    <property type="match status" value="1"/>
</dbReference>
<dbReference type="Proteomes" id="UP000004508">
    <property type="component" value="Unassembled WGS sequence"/>
</dbReference>
<dbReference type="InParanoid" id="D6TGE1"/>
<dbReference type="STRING" id="485913.Krac_12280"/>
<dbReference type="eggNOG" id="COG4934">
    <property type="taxonomic scope" value="Bacteria"/>
</dbReference>
<keyword evidence="5" id="KW-0720">Serine protease</keyword>
<evidence type="ECO:0000313" key="10">
    <source>
        <dbReference type="Proteomes" id="UP000004508"/>
    </source>
</evidence>
<keyword evidence="3" id="KW-0479">Metal-binding</keyword>
<dbReference type="Pfam" id="PF09286">
    <property type="entry name" value="Pro-kuma_activ"/>
    <property type="match status" value="1"/>
</dbReference>
<dbReference type="EMBL" id="ADVG01000001">
    <property type="protein sequence ID" value="EFH90653.1"/>
    <property type="molecule type" value="Genomic_DNA"/>
</dbReference>
<sequence length="691" mass="74566">MDQAHSHWDSASLSCSWCGSWCVPVWQSWQCQRCDSGAYQWNCPEPGENQYTGRATDANQRITLSVGLRLRNADALKNYVDSMKRPKSLNANHYLTKSQVATAYAPLASSEQSIIDYLQSYGFHVTLTMSQHLVVGVQGTVSDPMVPSSLAGLIQNVSGLDNAVTFTHPPITKHSLSGQSTPNTQSSNAVTCLNAQHPLLPSEVATAYNCNGFYSAGFKGEGQTIALVEFDDYNLSDIKAYTGCYGGGSVPINKHLVDGGTGSGPSRGAFEVEMDMELILGMAPHLAGLNVYEAPNTEQGSNDMWAQIINNDAVPVISTSWSICEVDASNADLNFENGLFILAAAQGQTIFAASGDAGINACDPSSPNYGTISVNDPASQPYVTGVGGTTLTLTANNDYSSETVWHNDPQDATGGGLSSIWSQPSWQQGPGVNNSYSNGHREVPDVALNADWQYSGYLVYCTVAVSCPGSYPWWYGGGTSASAPLWAAMMALTNQKSLHDGGFNVGFINPLLYQTANGTSYSNDFHDVTTGNNDTIDSTGKYPATPNYDMTTGLGSFNAWNLGQDLAKLAVSQNPRSTPAATKWYFAEGSVGGSFQEYLTILNSSAQNATVQVQYLRIRQPGRCLTRSRPAVATRSTSMRTWVSRPAQRSRRSRLLLPPMFRWWPNARCTLTGRALCPAAPMCWERPTRPT</sequence>
<evidence type="ECO:0000256" key="1">
    <source>
        <dbReference type="ARBA" id="ARBA00001913"/>
    </source>
</evidence>
<gene>
    <name evidence="9" type="ORF">Krac_12280</name>
</gene>
<feature type="domain" description="Peptidase S53" evidence="8">
    <location>
        <begin position="198"/>
        <end position="569"/>
    </location>
</feature>
<dbReference type="GO" id="GO:0046872">
    <property type="term" value="F:metal ion binding"/>
    <property type="evidence" value="ECO:0007669"/>
    <property type="project" value="UniProtKB-KW"/>
</dbReference>
<evidence type="ECO:0000256" key="5">
    <source>
        <dbReference type="ARBA" id="ARBA00022825"/>
    </source>
</evidence>
<dbReference type="InterPro" id="IPR015366">
    <property type="entry name" value="S53_propep"/>
</dbReference>
<accession>D6TGE1</accession>
<proteinExistence type="predicted"/>
<dbReference type="AlphaFoldDB" id="D6TGE1"/>
<evidence type="ECO:0000313" key="9">
    <source>
        <dbReference type="EMBL" id="EFH90653.1"/>
    </source>
</evidence>
<reference evidence="9 10" key="1">
    <citation type="journal article" date="2011" name="Stand. Genomic Sci.">
        <title>Non-contiguous finished genome sequence and contextual data of the filamentous soil bacterium Ktedonobacter racemifer type strain (SOSP1-21).</title>
        <authorList>
            <person name="Chang Y.J."/>
            <person name="Land M."/>
            <person name="Hauser L."/>
            <person name="Chertkov O."/>
            <person name="Del Rio T.G."/>
            <person name="Nolan M."/>
            <person name="Copeland A."/>
            <person name="Tice H."/>
            <person name="Cheng J.F."/>
            <person name="Lucas S."/>
            <person name="Han C."/>
            <person name="Goodwin L."/>
            <person name="Pitluck S."/>
            <person name="Ivanova N."/>
            <person name="Ovchinikova G."/>
            <person name="Pati A."/>
            <person name="Chen A."/>
            <person name="Palaniappan K."/>
            <person name="Mavromatis K."/>
            <person name="Liolios K."/>
            <person name="Brettin T."/>
            <person name="Fiebig A."/>
            <person name="Rohde M."/>
            <person name="Abt B."/>
            <person name="Goker M."/>
            <person name="Detter J.C."/>
            <person name="Woyke T."/>
            <person name="Bristow J."/>
            <person name="Eisen J.A."/>
            <person name="Markowitz V."/>
            <person name="Hugenholtz P."/>
            <person name="Kyrpides N.C."/>
            <person name="Klenk H.P."/>
            <person name="Lapidus A."/>
        </authorList>
    </citation>
    <scope>NUCLEOTIDE SEQUENCE [LARGE SCALE GENOMIC DNA]</scope>
    <source>
        <strain evidence="10">DSM 44963</strain>
    </source>
</reference>
<dbReference type="InterPro" id="IPR030400">
    <property type="entry name" value="Sedolisin_dom"/>
</dbReference>